<evidence type="ECO:0000313" key="2">
    <source>
        <dbReference type="Proteomes" id="UP001254832"/>
    </source>
</evidence>
<evidence type="ECO:0000313" key="1">
    <source>
        <dbReference type="EMBL" id="MDR6725560.1"/>
    </source>
</evidence>
<dbReference type="EMBL" id="JAVDTR010000012">
    <property type="protein sequence ID" value="MDR6725560.1"/>
    <property type="molecule type" value="Genomic_DNA"/>
</dbReference>
<proteinExistence type="predicted"/>
<dbReference type="AlphaFoldDB" id="A0AAP5H5F3"/>
<organism evidence="1 2">
    <name type="scientific">Paenibacillus amylolyticus</name>
    <dbReference type="NCBI Taxonomy" id="1451"/>
    <lineage>
        <taxon>Bacteria</taxon>
        <taxon>Bacillati</taxon>
        <taxon>Bacillota</taxon>
        <taxon>Bacilli</taxon>
        <taxon>Bacillales</taxon>
        <taxon>Paenibacillaceae</taxon>
        <taxon>Paenibacillus</taxon>
    </lineage>
</organism>
<name>A0AAP5H5F3_PAEAM</name>
<protein>
    <submittedName>
        <fullName evidence="1">Uncharacterized protein</fullName>
    </submittedName>
</protein>
<dbReference type="Proteomes" id="UP001254832">
    <property type="component" value="Unassembled WGS sequence"/>
</dbReference>
<gene>
    <name evidence="1" type="ORF">J2W91_004062</name>
</gene>
<accession>A0AAP5H5F3</accession>
<comment type="caution">
    <text evidence="1">The sequence shown here is derived from an EMBL/GenBank/DDBJ whole genome shotgun (WGS) entry which is preliminary data.</text>
</comment>
<sequence>MQELAINLMATKMNAALALERQFSEDGLSALTDSSGGGNLANELAKRFIGNKIDGVESAESIWGKMTIDATQFTTHIESATVDAIEVEERVNSELLPVSNSSCHKRG</sequence>
<reference evidence="1" key="1">
    <citation type="submission" date="2023-07" db="EMBL/GenBank/DDBJ databases">
        <title>Sorghum-associated microbial communities from plants grown in Nebraska, USA.</title>
        <authorList>
            <person name="Schachtman D."/>
        </authorList>
    </citation>
    <scope>NUCLEOTIDE SEQUENCE</scope>
    <source>
        <strain evidence="1">BE80</strain>
    </source>
</reference>